<accession>A0A0E9SQZ2</accession>
<reference evidence="1" key="1">
    <citation type="submission" date="2014-11" db="EMBL/GenBank/DDBJ databases">
        <authorList>
            <person name="Amaro Gonzalez C."/>
        </authorList>
    </citation>
    <scope>NUCLEOTIDE SEQUENCE</scope>
</reference>
<organism evidence="1">
    <name type="scientific">Anguilla anguilla</name>
    <name type="common">European freshwater eel</name>
    <name type="synonym">Muraena anguilla</name>
    <dbReference type="NCBI Taxonomy" id="7936"/>
    <lineage>
        <taxon>Eukaryota</taxon>
        <taxon>Metazoa</taxon>
        <taxon>Chordata</taxon>
        <taxon>Craniata</taxon>
        <taxon>Vertebrata</taxon>
        <taxon>Euteleostomi</taxon>
        <taxon>Actinopterygii</taxon>
        <taxon>Neopterygii</taxon>
        <taxon>Teleostei</taxon>
        <taxon>Anguilliformes</taxon>
        <taxon>Anguillidae</taxon>
        <taxon>Anguilla</taxon>
    </lineage>
</organism>
<protein>
    <submittedName>
        <fullName evidence="1">Uncharacterized protein</fullName>
    </submittedName>
</protein>
<dbReference type="EMBL" id="GBXM01065482">
    <property type="protein sequence ID" value="JAH43095.1"/>
    <property type="molecule type" value="Transcribed_RNA"/>
</dbReference>
<name>A0A0E9SQZ2_ANGAN</name>
<sequence>MTCALGDSKNFVRMKFRRRFHGRSNSNRYRVSITRNATTAF</sequence>
<reference evidence="1" key="2">
    <citation type="journal article" date="2015" name="Fish Shellfish Immunol.">
        <title>Early steps in the European eel (Anguilla anguilla)-Vibrio vulnificus interaction in the gills: Role of the RtxA13 toxin.</title>
        <authorList>
            <person name="Callol A."/>
            <person name="Pajuelo D."/>
            <person name="Ebbesson L."/>
            <person name="Teles M."/>
            <person name="MacKenzie S."/>
            <person name="Amaro C."/>
        </authorList>
    </citation>
    <scope>NUCLEOTIDE SEQUENCE</scope>
</reference>
<proteinExistence type="predicted"/>
<evidence type="ECO:0000313" key="1">
    <source>
        <dbReference type="EMBL" id="JAH43095.1"/>
    </source>
</evidence>
<dbReference type="AlphaFoldDB" id="A0A0E9SQZ2"/>